<dbReference type="EMBL" id="JAVREY010000111">
    <property type="protein sequence ID" value="MDT0469483.1"/>
    <property type="molecule type" value="Genomic_DNA"/>
</dbReference>
<dbReference type="Proteomes" id="UP001183809">
    <property type="component" value="Unassembled WGS sequence"/>
</dbReference>
<dbReference type="RefSeq" id="WP_311700910.1">
    <property type="nucleotide sequence ID" value="NZ_JAVREY010000111.1"/>
</dbReference>
<feature type="compositionally biased region" description="Basic and acidic residues" evidence="1">
    <location>
        <begin position="56"/>
        <end position="83"/>
    </location>
</feature>
<keyword evidence="3" id="KW-1185">Reference proteome</keyword>
<proteinExistence type="predicted"/>
<evidence type="ECO:0000313" key="2">
    <source>
        <dbReference type="EMBL" id="MDT0469483.1"/>
    </source>
</evidence>
<organism evidence="2 3">
    <name type="scientific">Streptomyces gibsoniae</name>
    <dbReference type="NCBI Taxonomy" id="3075529"/>
    <lineage>
        <taxon>Bacteria</taxon>
        <taxon>Bacillati</taxon>
        <taxon>Actinomycetota</taxon>
        <taxon>Actinomycetes</taxon>
        <taxon>Kitasatosporales</taxon>
        <taxon>Streptomycetaceae</taxon>
        <taxon>Streptomyces</taxon>
    </lineage>
</organism>
<evidence type="ECO:0000313" key="3">
    <source>
        <dbReference type="Proteomes" id="UP001183809"/>
    </source>
</evidence>
<feature type="region of interest" description="Disordered" evidence="1">
    <location>
        <begin position="1"/>
        <end position="103"/>
    </location>
</feature>
<accession>A0ABU2U8I5</accession>
<evidence type="ECO:0000256" key="1">
    <source>
        <dbReference type="SAM" id="MobiDB-lite"/>
    </source>
</evidence>
<comment type="caution">
    <text evidence="2">The sequence shown here is derived from an EMBL/GenBank/DDBJ whole genome shotgun (WGS) entry which is preliminary data.</text>
</comment>
<name>A0ABU2U8I5_9ACTN</name>
<feature type="compositionally biased region" description="Basic and acidic residues" evidence="1">
    <location>
        <begin position="15"/>
        <end position="27"/>
    </location>
</feature>
<reference evidence="3" key="1">
    <citation type="submission" date="2023-07" db="EMBL/GenBank/DDBJ databases">
        <title>30 novel species of actinomycetes from the DSMZ collection.</title>
        <authorList>
            <person name="Nouioui I."/>
        </authorList>
    </citation>
    <scope>NUCLEOTIDE SEQUENCE [LARGE SCALE GENOMIC DNA]</scope>
    <source>
        <strain evidence="3">DSM 41699</strain>
    </source>
</reference>
<sequence length="142" mass="14977">MGLQARKVVENQTLETDRGAREHEARPRGGKGHLAASEAPSTGGSGSAAGPGHVRPAVEADHQNREPEGHERMSPARTAEHPETAPVRTAQCSRTKQAGAPMRLSSVTARFSTVSPLCPDEFGCPAPDERATESVYRSTGPS</sequence>
<feature type="region of interest" description="Disordered" evidence="1">
    <location>
        <begin position="123"/>
        <end position="142"/>
    </location>
</feature>
<protein>
    <submittedName>
        <fullName evidence="2">Uncharacterized protein</fullName>
    </submittedName>
</protein>
<gene>
    <name evidence="2" type="ORF">RM764_42170</name>
</gene>